<dbReference type="HAMAP" id="MF_00978">
    <property type="entry name" value="Bifunct_BirA"/>
    <property type="match status" value="1"/>
</dbReference>
<keyword evidence="2" id="KW-0804">Transcription</keyword>
<comment type="caution">
    <text evidence="2">Lacks conserved residue(s) required for the propagation of feature annotation.</text>
</comment>
<dbReference type="InterPro" id="IPR013196">
    <property type="entry name" value="HTH_11"/>
</dbReference>
<protein>
    <recommendedName>
        <fullName evidence="2">Bifunctional ligase/repressor BirA</fullName>
    </recommendedName>
    <alternativeName>
        <fullName evidence="2">Biotin operon repressor</fullName>
    </alternativeName>
    <alternativeName>
        <fullName evidence="2">Biotin--[acetyl-CoA-carboxylase] ligase</fullName>
        <ecNumber evidence="2">6.3.4.15</ecNumber>
    </alternativeName>
    <alternativeName>
        <fullName evidence="2">Biotin--protein ligase</fullName>
    </alternativeName>
    <alternativeName>
        <fullName evidence="2">Biotin-[acetyl-CoA carboxylase] synthetase</fullName>
    </alternativeName>
</protein>
<keyword evidence="1 2" id="KW-0436">Ligase</keyword>
<dbReference type="InterPro" id="IPR004408">
    <property type="entry name" value="Biotin_CoA_COase_ligase"/>
</dbReference>
<dbReference type="Pfam" id="PF08279">
    <property type="entry name" value="HTH_11"/>
    <property type="match status" value="1"/>
</dbReference>
<dbReference type="EC" id="6.3.4.15" evidence="2"/>
<dbReference type="GO" id="GO:0003677">
    <property type="term" value="F:DNA binding"/>
    <property type="evidence" value="ECO:0007669"/>
    <property type="project" value="UniProtKB-UniRule"/>
</dbReference>
<evidence type="ECO:0000256" key="1">
    <source>
        <dbReference type="ARBA" id="ARBA00022598"/>
    </source>
</evidence>
<feature type="DNA-binding region" description="H-T-H motif" evidence="2">
    <location>
        <begin position="28"/>
        <end position="47"/>
    </location>
</feature>
<dbReference type="SUPFAM" id="SSF46785">
    <property type="entry name" value="Winged helix' DNA-binding domain"/>
    <property type="match status" value="1"/>
</dbReference>
<dbReference type="InterPro" id="IPR036390">
    <property type="entry name" value="WH_DNA-bd_sf"/>
</dbReference>
<comment type="function">
    <text evidence="2">Acts both as a biotin--[acetyl-CoA-carboxylase] ligase and a biotin-operon repressor. In the presence of ATP, BirA activates biotin to form the BirA-biotinyl-5'-adenylate (BirA-bio-5'-AMP or holoBirA) complex. HoloBirA can either transfer the biotinyl moiety to the biotin carboxyl carrier protein (BCCP) subunit of acetyl-CoA carboxylase, or bind to the biotin operator site and inhibit transcription of the operon.</text>
</comment>
<keyword evidence="2" id="KW-0805">Transcription regulation</keyword>
<dbReference type="Gene3D" id="1.10.10.10">
    <property type="entry name" value="Winged helix-like DNA-binding domain superfamily/Winged helix DNA-binding domain"/>
    <property type="match status" value="1"/>
</dbReference>
<evidence type="ECO:0000256" key="2">
    <source>
        <dbReference type="HAMAP-Rule" id="MF_00978"/>
    </source>
</evidence>
<comment type="catalytic activity">
    <reaction evidence="2">
        <text>biotin + L-lysyl-[protein] + ATP = N(6)-biotinyl-L-lysyl-[protein] + AMP + diphosphate + H(+)</text>
        <dbReference type="Rhea" id="RHEA:11756"/>
        <dbReference type="Rhea" id="RHEA-COMP:9752"/>
        <dbReference type="Rhea" id="RHEA-COMP:10505"/>
        <dbReference type="ChEBI" id="CHEBI:15378"/>
        <dbReference type="ChEBI" id="CHEBI:29969"/>
        <dbReference type="ChEBI" id="CHEBI:30616"/>
        <dbReference type="ChEBI" id="CHEBI:33019"/>
        <dbReference type="ChEBI" id="CHEBI:57586"/>
        <dbReference type="ChEBI" id="CHEBI:83144"/>
        <dbReference type="ChEBI" id="CHEBI:456215"/>
        <dbReference type="EC" id="6.3.4.15"/>
    </reaction>
</comment>
<dbReference type="Gene3D" id="2.30.30.100">
    <property type="match status" value="1"/>
</dbReference>
<dbReference type="PANTHER" id="PTHR12835:SF5">
    <property type="entry name" value="BIOTIN--PROTEIN LIGASE"/>
    <property type="match status" value="1"/>
</dbReference>
<dbReference type="PANTHER" id="PTHR12835">
    <property type="entry name" value="BIOTIN PROTEIN LIGASE"/>
    <property type="match status" value="1"/>
</dbReference>
<dbReference type="InterPro" id="IPR008988">
    <property type="entry name" value="Transcriptional_repressor_C"/>
</dbReference>
<dbReference type="PROSITE" id="PS51733">
    <property type="entry name" value="BPL_LPL_CATALYTIC"/>
    <property type="match status" value="1"/>
</dbReference>
<dbReference type="AlphaFoldDB" id="A0A1G9CCH9"/>
<reference evidence="4 5" key="1">
    <citation type="submission" date="2016-10" db="EMBL/GenBank/DDBJ databases">
        <authorList>
            <person name="de Groot N.N."/>
        </authorList>
    </citation>
    <scope>NUCLEOTIDE SEQUENCE [LARGE SCALE GENOMIC DNA]</scope>
    <source>
        <strain evidence="4 5">CGMCC 1.6133</strain>
    </source>
</reference>
<dbReference type="STRING" id="376427.SAMN04487954_11791"/>
<dbReference type="Pfam" id="PF03099">
    <property type="entry name" value="BPL_LplA_LipB"/>
    <property type="match status" value="1"/>
</dbReference>
<organism evidence="4 5">
    <name type="scientific">Billgrantia gudaonensis</name>
    <dbReference type="NCBI Taxonomy" id="376427"/>
    <lineage>
        <taxon>Bacteria</taxon>
        <taxon>Pseudomonadati</taxon>
        <taxon>Pseudomonadota</taxon>
        <taxon>Gammaproteobacteria</taxon>
        <taxon>Oceanospirillales</taxon>
        <taxon>Halomonadaceae</taxon>
        <taxon>Billgrantia</taxon>
    </lineage>
</organism>
<keyword evidence="5" id="KW-1185">Reference proteome</keyword>
<keyword evidence="2" id="KW-0238">DNA-binding</keyword>
<dbReference type="SUPFAM" id="SSF50037">
    <property type="entry name" value="C-terminal domain of transcriptional repressors"/>
    <property type="match status" value="1"/>
</dbReference>
<dbReference type="InterPro" id="IPR011991">
    <property type="entry name" value="ArsR-like_HTH"/>
</dbReference>
<dbReference type="GO" id="GO:0006355">
    <property type="term" value="P:regulation of DNA-templated transcription"/>
    <property type="evidence" value="ECO:0007669"/>
    <property type="project" value="UniProtKB-UniRule"/>
</dbReference>
<dbReference type="CDD" id="cd16442">
    <property type="entry name" value="BPL"/>
    <property type="match status" value="1"/>
</dbReference>
<dbReference type="InterPro" id="IPR045864">
    <property type="entry name" value="aa-tRNA-synth_II/BPL/LPL"/>
</dbReference>
<dbReference type="Gene3D" id="3.30.930.10">
    <property type="entry name" value="Bira Bifunctional Protein, Domain 2"/>
    <property type="match status" value="1"/>
</dbReference>
<dbReference type="SUPFAM" id="SSF55681">
    <property type="entry name" value="Class II aaRS and biotin synthetases"/>
    <property type="match status" value="1"/>
</dbReference>
<accession>A0A1G9CCH9</accession>
<feature type="binding site" evidence="2">
    <location>
        <begin position="101"/>
        <end position="103"/>
    </location>
    <ligand>
        <name>biotin</name>
        <dbReference type="ChEBI" id="CHEBI:57586"/>
    </ligand>
</feature>
<dbReference type="GO" id="GO:0005524">
    <property type="term" value="F:ATP binding"/>
    <property type="evidence" value="ECO:0007669"/>
    <property type="project" value="UniProtKB-UniRule"/>
</dbReference>
<dbReference type="GO" id="GO:0004077">
    <property type="term" value="F:biotin--[biotin carboxyl-carrier protein] ligase activity"/>
    <property type="evidence" value="ECO:0007669"/>
    <property type="project" value="UniProtKB-UniRule"/>
</dbReference>
<proteinExistence type="inferred from homology"/>
<dbReference type="InterPro" id="IPR036388">
    <property type="entry name" value="WH-like_DNA-bd_sf"/>
</dbReference>
<feature type="binding site" evidence="2">
    <location>
        <position position="125"/>
    </location>
    <ligand>
        <name>biotin</name>
        <dbReference type="ChEBI" id="CHEBI:57586"/>
    </ligand>
</feature>
<feature type="binding site" evidence="2">
    <location>
        <begin position="129"/>
        <end position="131"/>
    </location>
    <ligand>
        <name>biotin</name>
        <dbReference type="ChEBI" id="CHEBI:57586"/>
    </ligand>
</feature>
<dbReference type="GO" id="GO:0005737">
    <property type="term" value="C:cytoplasm"/>
    <property type="evidence" value="ECO:0007669"/>
    <property type="project" value="TreeGrafter"/>
</dbReference>
<dbReference type="Proteomes" id="UP000198525">
    <property type="component" value="Unassembled WGS sequence"/>
</dbReference>
<feature type="domain" description="BPL/LPL catalytic" evidence="3">
    <location>
        <begin position="85"/>
        <end position="271"/>
    </location>
</feature>
<dbReference type="EMBL" id="FNES01000017">
    <property type="protein sequence ID" value="SDK49388.1"/>
    <property type="molecule type" value="Genomic_DNA"/>
</dbReference>
<comment type="similarity">
    <text evidence="2">Belongs to the biotin--protein ligase family.</text>
</comment>
<keyword evidence="2" id="KW-0678">Repressor</keyword>
<evidence type="ECO:0000313" key="5">
    <source>
        <dbReference type="Proteomes" id="UP000198525"/>
    </source>
</evidence>
<name>A0A1G9CCH9_9GAMM</name>
<dbReference type="NCBIfam" id="TIGR00121">
    <property type="entry name" value="birA_ligase"/>
    <property type="match status" value="1"/>
</dbReference>
<dbReference type="CDD" id="cd00090">
    <property type="entry name" value="HTH_ARSR"/>
    <property type="match status" value="1"/>
</dbReference>
<sequence>MELFPHGAEGMTIGDLIRLLSDGEFHSGEQLGERLGVSRTAVWKQLKKLEALDIPLEAVKGQGYRLAEPLELLDGASIVAGLSRDGRQHLVRLFMEETLPSSNEFIRQRFAHGAGHGEVCLVEQQSAGRGRRGRTWSTPWGRALMFSIGWRFDAGVAALEGLSLAVGVVLAQVLERHGARPRLKWPNDVLLADEDDNLGKLSGILVEISGDAEGPCEVVVGMGINFDLPQNFRASLDRPVAAVTDQAAGLTRNRLAIELLEELLPLLAGYEEEGFAAWQDAWNSRHAYADCEVEVLRGGQRQTAMAKSVDEFGNLWVHRDGARERLAGGEISVRGRS</sequence>
<keyword evidence="2" id="KW-0092">Biotin</keyword>
<gene>
    <name evidence="2" type="primary">birA</name>
    <name evidence="4" type="ORF">SAMN04487954_11791</name>
</gene>
<dbReference type="InterPro" id="IPR004143">
    <property type="entry name" value="BPL_LPL_catalytic"/>
</dbReference>
<keyword evidence="2" id="KW-0067">ATP-binding</keyword>
<keyword evidence="2" id="KW-0547">Nucleotide-binding</keyword>
<evidence type="ECO:0000259" key="3">
    <source>
        <dbReference type="PROSITE" id="PS51733"/>
    </source>
</evidence>
<evidence type="ECO:0000313" key="4">
    <source>
        <dbReference type="EMBL" id="SDK49388.1"/>
    </source>
</evidence>
<dbReference type="InterPro" id="IPR030855">
    <property type="entry name" value="Bifunct_BirA"/>
</dbReference>